<protein>
    <submittedName>
        <fullName evidence="1">Uncharacterized protein</fullName>
    </submittedName>
</protein>
<reference evidence="1 2" key="1">
    <citation type="journal article" date="2021" name="BMC Genomics">
        <title>Datura genome reveals duplications of psychoactive alkaloid biosynthetic genes and high mutation rate following tissue culture.</title>
        <authorList>
            <person name="Rajewski A."/>
            <person name="Carter-House D."/>
            <person name="Stajich J."/>
            <person name="Litt A."/>
        </authorList>
    </citation>
    <scope>NUCLEOTIDE SEQUENCE [LARGE SCALE GENOMIC DNA]</scope>
    <source>
        <strain evidence="1">AR-01</strain>
    </source>
</reference>
<organism evidence="1 2">
    <name type="scientific">Datura stramonium</name>
    <name type="common">Jimsonweed</name>
    <name type="synonym">Common thornapple</name>
    <dbReference type="NCBI Taxonomy" id="4076"/>
    <lineage>
        <taxon>Eukaryota</taxon>
        <taxon>Viridiplantae</taxon>
        <taxon>Streptophyta</taxon>
        <taxon>Embryophyta</taxon>
        <taxon>Tracheophyta</taxon>
        <taxon>Spermatophyta</taxon>
        <taxon>Magnoliopsida</taxon>
        <taxon>eudicotyledons</taxon>
        <taxon>Gunneridae</taxon>
        <taxon>Pentapetalae</taxon>
        <taxon>asterids</taxon>
        <taxon>lamiids</taxon>
        <taxon>Solanales</taxon>
        <taxon>Solanaceae</taxon>
        <taxon>Solanoideae</taxon>
        <taxon>Datureae</taxon>
        <taxon>Datura</taxon>
    </lineage>
</organism>
<accession>A0ABS8UNE5</accession>
<evidence type="ECO:0000313" key="2">
    <source>
        <dbReference type="Proteomes" id="UP000823775"/>
    </source>
</evidence>
<sequence length="152" mass="17274">MHHGTLDKPKVVFRVKYVPRRRISKLKNVQWNNGLKLKFERLQNNDRSYFDLPSHKNSIDFRLPIERNRQETLWIFSDEEQGYRTCGSLGSSDIQGGTKIGVCSQYHDRITHQVSSPSDGEISGGRQLKLNAAPLLHDAGAPQFLQTGTNAI</sequence>
<keyword evidence="2" id="KW-1185">Reference proteome</keyword>
<gene>
    <name evidence="1" type="ORF">HAX54_017806</name>
</gene>
<name>A0ABS8UNE5_DATST</name>
<comment type="caution">
    <text evidence="1">The sequence shown here is derived from an EMBL/GenBank/DDBJ whole genome shotgun (WGS) entry which is preliminary data.</text>
</comment>
<proteinExistence type="predicted"/>
<dbReference type="Proteomes" id="UP000823775">
    <property type="component" value="Unassembled WGS sequence"/>
</dbReference>
<evidence type="ECO:0000313" key="1">
    <source>
        <dbReference type="EMBL" id="MCD9559667.1"/>
    </source>
</evidence>
<dbReference type="EMBL" id="JACEIK010002187">
    <property type="protein sequence ID" value="MCD9559667.1"/>
    <property type="molecule type" value="Genomic_DNA"/>
</dbReference>